<feature type="region of interest" description="Disordered" evidence="2">
    <location>
        <begin position="392"/>
        <end position="437"/>
    </location>
</feature>
<organism evidence="3 4">
    <name type="scientific">Dissostichus mawsoni</name>
    <name type="common">Antarctic cod</name>
    <dbReference type="NCBI Taxonomy" id="36200"/>
    <lineage>
        <taxon>Eukaryota</taxon>
        <taxon>Metazoa</taxon>
        <taxon>Chordata</taxon>
        <taxon>Craniata</taxon>
        <taxon>Vertebrata</taxon>
        <taxon>Euteleostomi</taxon>
        <taxon>Actinopterygii</taxon>
        <taxon>Neopterygii</taxon>
        <taxon>Teleostei</taxon>
        <taxon>Neoteleostei</taxon>
        <taxon>Acanthomorphata</taxon>
        <taxon>Eupercaria</taxon>
        <taxon>Perciformes</taxon>
        <taxon>Notothenioidei</taxon>
        <taxon>Nototheniidae</taxon>
        <taxon>Dissostichus</taxon>
    </lineage>
</organism>
<feature type="region of interest" description="Disordered" evidence="2">
    <location>
        <begin position="44"/>
        <end position="73"/>
    </location>
</feature>
<dbReference type="OrthoDB" id="411372at2759"/>
<dbReference type="PANTHER" id="PTHR13119">
    <property type="entry name" value="ZINC FINGER CCCH DOMAIN-CONTAINING PROTEI"/>
    <property type="match status" value="1"/>
</dbReference>
<dbReference type="EMBL" id="JAAKFY010000013">
    <property type="protein sequence ID" value="KAF3847387.1"/>
    <property type="molecule type" value="Genomic_DNA"/>
</dbReference>
<feature type="compositionally biased region" description="Low complexity" evidence="2">
    <location>
        <begin position="262"/>
        <end position="274"/>
    </location>
</feature>
<name>A0A7J5YFS9_DISMA</name>
<feature type="region of interest" description="Disordered" evidence="2">
    <location>
        <begin position="89"/>
        <end position="354"/>
    </location>
</feature>
<feature type="compositionally biased region" description="Basic and acidic residues" evidence="2">
    <location>
        <begin position="95"/>
        <end position="112"/>
    </location>
</feature>
<feature type="compositionally biased region" description="Polar residues" evidence="2">
    <location>
        <begin position="128"/>
        <end position="144"/>
    </location>
</feature>
<evidence type="ECO:0000256" key="2">
    <source>
        <dbReference type="SAM" id="MobiDB-lite"/>
    </source>
</evidence>
<keyword evidence="4" id="KW-1185">Reference proteome</keyword>
<feature type="compositionally biased region" description="Basic and acidic residues" evidence="2">
    <location>
        <begin position="399"/>
        <end position="411"/>
    </location>
</feature>
<keyword evidence="1" id="KW-0677">Repeat</keyword>
<protein>
    <submittedName>
        <fullName evidence="3">Uncharacterized protein</fullName>
    </submittedName>
</protein>
<reference evidence="3 4" key="1">
    <citation type="submission" date="2020-03" db="EMBL/GenBank/DDBJ databases">
        <title>Dissostichus mawsoni Genome sequencing and assembly.</title>
        <authorList>
            <person name="Park H."/>
        </authorList>
    </citation>
    <scope>NUCLEOTIDE SEQUENCE [LARGE SCALE GENOMIC DNA]</scope>
    <source>
        <strain evidence="3">DM0001</strain>
        <tissue evidence="3">Muscle</tissue>
    </source>
</reference>
<feature type="compositionally biased region" description="Pro residues" evidence="2">
    <location>
        <begin position="427"/>
        <end position="437"/>
    </location>
</feature>
<dbReference type="PANTHER" id="PTHR13119:SF23">
    <property type="entry name" value="ZINC FINGER CCCH DOMAIN-CONTAINING PROTEIN 4"/>
    <property type="match status" value="1"/>
</dbReference>
<evidence type="ECO:0000256" key="1">
    <source>
        <dbReference type="ARBA" id="ARBA00022737"/>
    </source>
</evidence>
<feature type="compositionally biased region" description="Basic and acidic residues" evidence="2">
    <location>
        <begin position="169"/>
        <end position="181"/>
    </location>
</feature>
<sequence length="437" mass="46547">MEGVCARRISSRFYLVVVQKLFTDACSLSGDNYQGFSGMDERGGAGNVGHQSGGQEGFANGASANQGGISVPDFLPPAQRVLFMRIQQKQQEEEERARRMAEGGAEKSREAEGDSGNWYSSEDEDGGSSVTSILKTLRQQTQAPPKSDGPRSDPRLLKASPANPPPRPADPRMARDPRLARGADSADSTLPIPTIASSGPPADPRTPPRAPCNQTGASSGLQAPAPNNPAAAEEEETERVLRDKPVPIPLDPLMGMALRDPASSCSSSSATSRRTFLHQDHHLVSGGPPPPPGPKQDLLPLPPGIPPVSSIESRPTRSQPPLQPSLPHSHPPPLTLTPSLLPGPPAPSSTLPDFELLSRILKTVNSSPSQTPSPPLLPPLFPLCRSWGHLHPCSPTRRKAVDPRMSRKGPSDPRLQPQKSALKQPSEPLPPLYPLPL</sequence>
<accession>A0A7J5YFS9</accession>
<feature type="compositionally biased region" description="Pro residues" evidence="2">
    <location>
        <begin position="287"/>
        <end position="306"/>
    </location>
</feature>
<feature type="compositionally biased region" description="Pro residues" evidence="2">
    <location>
        <begin position="201"/>
        <end position="210"/>
    </location>
</feature>
<feature type="compositionally biased region" description="Polar residues" evidence="2">
    <location>
        <begin position="212"/>
        <end position="221"/>
    </location>
</feature>
<dbReference type="GO" id="GO:0003723">
    <property type="term" value="F:RNA binding"/>
    <property type="evidence" value="ECO:0007669"/>
    <property type="project" value="InterPro"/>
</dbReference>
<dbReference type="GO" id="GO:0045892">
    <property type="term" value="P:negative regulation of DNA-templated transcription"/>
    <property type="evidence" value="ECO:0007669"/>
    <property type="project" value="InterPro"/>
</dbReference>
<dbReference type="Proteomes" id="UP000518266">
    <property type="component" value="Unassembled WGS sequence"/>
</dbReference>
<feature type="compositionally biased region" description="Gly residues" evidence="2">
    <location>
        <begin position="44"/>
        <end position="56"/>
    </location>
</feature>
<dbReference type="InterPro" id="IPR045124">
    <property type="entry name" value="Su(sable)-like"/>
</dbReference>
<comment type="caution">
    <text evidence="3">The sequence shown here is derived from an EMBL/GenBank/DDBJ whole genome shotgun (WGS) entry which is preliminary data.</text>
</comment>
<dbReference type="AlphaFoldDB" id="A0A7J5YFS9"/>
<feature type="compositionally biased region" description="Pro residues" evidence="2">
    <location>
        <begin position="321"/>
        <end position="347"/>
    </location>
</feature>
<proteinExistence type="predicted"/>
<dbReference type="GO" id="GO:0005634">
    <property type="term" value="C:nucleus"/>
    <property type="evidence" value="ECO:0007669"/>
    <property type="project" value="TreeGrafter"/>
</dbReference>
<gene>
    <name evidence="3" type="ORF">F7725_020415</name>
</gene>
<evidence type="ECO:0000313" key="3">
    <source>
        <dbReference type="EMBL" id="KAF3847387.1"/>
    </source>
</evidence>
<evidence type="ECO:0000313" key="4">
    <source>
        <dbReference type="Proteomes" id="UP000518266"/>
    </source>
</evidence>